<evidence type="ECO:0000313" key="2">
    <source>
        <dbReference type="Proteomes" id="UP001281147"/>
    </source>
</evidence>
<name>A0ACC3NJR0_9PEZI</name>
<organism evidence="1 2">
    <name type="scientific">Vermiconidia calcicola</name>
    <dbReference type="NCBI Taxonomy" id="1690605"/>
    <lineage>
        <taxon>Eukaryota</taxon>
        <taxon>Fungi</taxon>
        <taxon>Dikarya</taxon>
        <taxon>Ascomycota</taxon>
        <taxon>Pezizomycotina</taxon>
        <taxon>Dothideomycetes</taxon>
        <taxon>Dothideomycetidae</taxon>
        <taxon>Mycosphaerellales</taxon>
        <taxon>Extremaceae</taxon>
        <taxon>Vermiconidia</taxon>
    </lineage>
</organism>
<gene>
    <name evidence="1" type="ORF">LTR37_005481</name>
</gene>
<dbReference type="Proteomes" id="UP001281147">
    <property type="component" value="Unassembled WGS sequence"/>
</dbReference>
<protein>
    <submittedName>
        <fullName evidence="1">Uncharacterized protein</fullName>
    </submittedName>
</protein>
<keyword evidence="2" id="KW-1185">Reference proteome</keyword>
<dbReference type="EMBL" id="JAUTXU010000034">
    <property type="protein sequence ID" value="KAK3718055.1"/>
    <property type="molecule type" value="Genomic_DNA"/>
</dbReference>
<comment type="caution">
    <text evidence="1">The sequence shown here is derived from an EMBL/GenBank/DDBJ whole genome shotgun (WGS) entry which is preliminary data.</text>
</comment>
<sequence length="255" mass="28677">MATEEATHGVAGAQLASIAELVEMSLPLSDILLAHRVDRIWKHVIDTSPQLQRALFLAPATDSTMALIGDIGEVYKCLSRDQCSVRNETHKSKSAGKRLWRFNDTHKVFRGKPILNPLVHKYLPALSAFNFGHETWKWKGLRLNGRLLRPQASWRRMLFSQPPVQELIVAHDCANHSHLLRASDATRGVTISEVHAHTAILGGELQKVQGIRRSQLSYNLFRSLRTDILAEQVLESFVEESIVSKYDSGRKTGEQ</sequence>
<evidence type="ECO:0000313" key="1">
    <source>
        <dbReference type="EMBL" id="KAK3718055.1"/>
    </source>
</evidence>
<accession>A0ACC3NJR0</accession>
<reference evidence="1" key="1">
    <citation type="submission" date="2023-07" db="EMBL/GenBank/DDBJ databases">
        <title>Black Yeasts Isolated from many extreme environments.</title>
        <authorList>
            <person name="Coleine C."/>
            <person name="Stajich J.E."/>
            <person name="Selbmann L."/>
        </authorList>
    </citation>
    <scope>NUCLEOTIDE SEQUENCE</scope>
    <source>
        <strain evidence="1">CCFEE 5714</strain>
    </source>
</reference>
<proteinExistence type="predicted"/>